<reference evidence="1 2" key="1">
    <citation type="submission" date="2024-02" db="EMBL/GenBank/DDBJ databases">
        <title>De novo assembly and annotation of 12 fungi associated with fruit tree decline syndrome in Ontario, Canada.</title>
        <authorList>
            <person name="Sulman M."/>
            <person name="Ellouze W."/>
            <person name="Ilyukhin E."/>
        </authorList>
    </citation>
    <scope>NUCLEOTIDE SEQUENCE [LARGE SCALE GENOMIC DNA]</scope>
    <source>
        <strain evidence="1 2">M11/M66-122</strain>
    </source>
</reference>
<dbReference type="EMBL" id="JAKJXP020000168">
    <property type="protein sequence ID" value="KAK7740607.1"/>
    <property type="molecule type" value="Genomic_DNA"/>
</dbReference>
<proteinExistence type="predicted"/>
<evidence type="ECO:0000313" key="2">
    <source>
        <dbReference type="Proteomes" id="UP001320420"/>
    </source>
</evidence>
<dbReference type="AlphaFoldDB" id="A0AAN9U624"/>
<comment type="caution">
    <text evidence="1">The sequence shown here is derived from an EMBL/GenBank/DDBJ whole genome shotgun (WGS) entry which is preliminary data.</text>
</comment>
<name>A0AAN9U624_9PEZI</name>
<evidence type="ECO:0000313" key="1">
    <source>
        <dbReference type="EMBL" id="KAK7740607.1"/>
    </source>
</evidence>
<dbReference type="Proteomes" id="UP001320420">
    <property type="component" value="Unassembled WGS sequence"/>
</dbReference>
<sequence length="164" mass="18030">MPYKHDPISSYVEYGKTKSYLGGVAFWPTKTGIGGDLDCYSADAKLKVRQSAPSTADTTVLWRHRGKGDVPDPADLYSSCGLTKPSDKLIATAGVAGELRDITKDVYLAGLWEKDLVSQLCWTYDVGARRVVDRSTTQGQVALFLSDPGRTWTGQWCPIPNIWI</sequence>
<accession>A0AAN9U624</accession>
<gene>
    <name evidence="1" type="ORF">SLS62_011079</name>
</gene>
<organism evidence="1 2">
    <name type="scientific">Diatrype stigma</name>
    <dbReference type="NCBI Taxonomy" id="117547"/>
    <lineage>
        <taxon>Eukaryota</taxon>
        <taxon>Fungi</taxon>
        <taxon>Dikarya</taxon>
        <taxon>Ascomycota</taxon>
        <taxon>Pezizomycotina</taxon>
        <taxon>Sordariomycetes</taxon>
        <taxon>Xylariomycetidae</taxon>
        <taxon>Xylariales</taxon>
        <taxon>Diatrypaceae</taxon>
        <taxon>Diatrype</taxon>
    </lineage>
</organism>
<dbReference type="PANTHER" id="PTHR33112">
    <property type="entry name" value="DOMAIN PROTEIN, PUTATIVE-RELATED"/>
    <property type="match status" value="1"/>
</dbReference>
<dbReference type="PANTHER" id="PTHR33112:SF10">
    <property type="entry name" value="TOL"/>
    <property type="match status" value="1"/>
</dbReference>
<keyword evidence="2" id="KW-1185">Reference proteome</keyword>
<protein>
    <submittedName>
        <fullName evidence="1">Uncharacterized protein</fullName>
    </submittedName>
</protein>